<feature type="compositionally biased region" description="Polar residues" evidence="1">
    <location>
        <begin position="277"/>
        <end position="288"/>
    </location>
</feature>
<feature type="region of interest" description="Disordered" evidence="1">
    <location>
        <begin position="490"/>
        <end position="509"/>
    </location>
</feature>
<feature type="region of interest" description="Disordered" evidence="1">
    <location>
        <begin position="855"/>
        <end position="959"/>
    </location>
</feature>
<dbReference type="Proteomes" id="UP000887226">
    <property type="component" value="Unassembled WGS sequence"/>
</dbReference>
<dbReference type="OrthoDB" id="5339076at2759"/>
<feature type="compositionally biased region" description="Acidic residues" evidence="1">
    <location>
        <begin position="903"/>
        <end position="915"/>
    </location>
</feature>
<protein>
    <submittedName>
        <fullName evidence="2">Uncharacterized protein</fullName>
    </submittedName>
</protein>
<feature type="compositionally biased region" description="Acidic residues" evidence="1">
    <location>
        <begin position="123"/>
        <end position="136"/>
    </location>
</feature>
<dbReference type="AlphaFoldDB" id="A0A9P7Z2K5"/>
<feature type="compositionally biased region" description="Low complexity" evidence="1">
    <location>
        <begin position="787"/>
        <end position="802"/>
    </location>
</feature>
<evidence type="ECO:0000313" key="2">
    <source>
        <dbReference type="EMBL" id="KAG9244131.1"/>
    </source>
</evidence>
<feature type="compositionally biased region" description="Polar residues" evidence="1">
    <location>
        <begin position="856"/>
        <end position="868"/>
    </location>
</feature>
<feature type="region of interest" description="Disordered" evidence="1">
    <location>
        <begin position="123"/>
        <end position="231"/>
    </location>
</feature>
<feature type="compositionally biased region" description="Acidic residues" evidence="1">
    <location>
        <begin position="731"/>
        <end position="751"/>
    </location>
</feature>
<organism evidence="2 3">
    <name type="scientific">Calycina marina</name>
    <dbReference type="NCBI Taxonomy" id="1763456"/>
    <lineage>
        <taxon>Eukaryota</taxon>
        <taxon>Fungi</taxon>
        <taxon>Dikarya</taxon>
        <taxon>Ascomycota</taxon>
        <taxon>Pezizomycotina</taxon>
        <taxon>Leotiomycetes</taxon>
        <taxon>Helotiales</taxon>
        <taxon>Pezizellaceae</taxon>
        <taxon>Calycina</taxon>
    </lineage>
</organism>
<sequence length="959" mass="104378">MEISSEHDFNLDVDDIDIDIDLTGDLDDEDHMLEDIVSNADVGNENDHHLTPLISHDDLMADDDDDKSAQMEDAVTPRAADTHMAPEAGNHHMEDTVNDMSFEDHIDFDESKDVHTDNHIEAEEISWEDNDEEPETGDNVGEVPLAFGGLEELEDEAPQHEPETGDNVGEDLLAFEGPKGLENEAPQQNLEIDDNVDEDLLASEGLDDREKEAPQQEPEYDEDLEVQEENSLHDDCPLISAYAIDDTTGTGKISLPGSQPQSPQDKDAAREAPAASELTSQDANSASVSEPEYTVHTFEPVEGVESTVLSGESEFAEHFHGVKVIYLEVEYNMFSTSDTDNPDTYFLSDTSVARHSASELFLAMRGVIHDDIYDGELLIISIDGLGIVFDEVSSQFQESIETKLKFLSQESPSAQNITIWSIMELHQSLQINDGADVLQPLFIRLDKKPAPAHRLEYLIARAAEGVGLAEAADWDAGSKQFEDFARNEEAFEEHEDHESLPTSHNGDDEDEITAQVNVTGDTEGDVVEESSDIYHFGDLEADPSNQAAAHEFADQIEPSGNTNAFADQLQIARPASPNHTSDKAFGVTVTVHSSEKLSSDNSLTLHTGGASHNVQQSKLSTQCVHVHDEKKNEEDDLIDYSDDEIEIPNPRQLNPTANSIHNGTSTSFIISCYIPELCFCDECNMLILAGSEKNQEQTPSRSYSTANGKKDEEMGHGEIGGSAAGQQPPDVSEERDEIEYDEIDFLEEGENSTEITTGNGLQVQDDVNAGEDFDAELEIDLAENDATDTNNAATSAASGNASLDFPDDFGVDDQNMTINDQSDNGLGLGQGEEIDYDDFDFGESITANGVSAFDASLNSKQPGQNPLSATVGDGDHVDAESSGSDDTLVAHPKVDLEPSKDEIDYDDDDDDDDDLAASLPVAPQTTLTTPAFTGGNKRARSVASLDDDSGSNEPKRPKP</sequence>
<evidence type="ECO:0000313" key="3">
    <source>
        <dbReference type="Proteomes" id="UP000887226"/>
    </source>
</evidence>
<feature type="compositionally biased region" description="Acidic residues" evidence="1">
    <location>
        <begin position="191"/>
        <end position="205"/>
    </location>
</feature>
<feature type="compositionally biased region" description="Polar residues" evidence="1">
    <location>
        <begin position="752"/>
        <end position="762"/>
    </location>
</feature>
<feature type="region of interest" description="Disordered" evidence="1">
    <location>
        <begin position="57"/>
        <end position="94"/>
    </location>
</feature>
<feature type="compositionally biased region" description="Basic and acidic residues" evidence="1">
    <location>
        <begin position="892"/>
        <end position="902"/>
    </location>
</feature>
<feature type="compositionally biased region" description="Basic and acidic residues" evidence="1">
    <location>
        <begin position="490"/>
        <end position="499"/>
    </location>
</feature>
<comment type="caution">
    <text evidence="2">The sequence shown here is derived from an EMBL/GenBank/DDBJ whole genome shotgun (WGS) entry which is preliminary data.</text>
</comment>
<accession>A0A9P7Z2K5</accession>
<evidence type="ECO:0000256" key="1">
    <source>
        <dbReference type="SAM" id="MobiDB-lite"/>
    </source>
</evidence>
<feature type="compositionally biased region" description="Polar residues" evidence="1">
    <location>
        <begin position="814"/>
        <end position="824"/>
    </location>
</feature>
<feature type="compositionally biased region" description="Polar residues" evidence="1">
    <location>
        <begin position="247"/>
        <end position="263"/>
    </location>
</feature>
<feature type="compositionally biased region" description="Acidic residues" evidence="1">
    <location>
        <begin position="218"/>
        <end position="228"/>
    </location>
</feature>
<proteinExistence type="predicted"/>
<keyword evidence="3" id="KW-1185">Reference proteome</keyword>
<feature type="region of interest" description="Disordered" evidence="1">
    <location>
        <begin position="782"/>
        <end position="835"/>
    </location>
</feature>
<gene>
    <name evidence="2" type="ORF">BJ878DRAFT_542591</name>
</gene>
<dbReference type="EMBL" id="MU253927">
    <property type="protein sequence ID" value="KAG9244131.1"/>
    <property type="molecule type" value="Genomic_DNA"/>
</dbReference>
<feature type="region of interest" description="Disordered" evidence="1">
    <location>
        <begin position="692"/>
        <end position="765"/>
    </location>
</feature>
<feature type="compositionally biased region" description="Polar residues" evidence="1">
    <location>
        <begin position="696"/>
        <end position="707"/>
    </location>
</feature>
<feature type="region of interest" description="Disordered" evidence="1">
    <location>
        <begin position="247"/>
        <end position="299"/>
    </location>
</feature>
<reference evidence="2" key="1">
    <citation type="journal article" date="2021" name="IMA Fungus">
        <title>Genomic characterization of three marine fungi, including Emericellopsis atlantica sp. nov. with signatures of a generalist lifestyle and marine biomass degradation.</title>
        <authorList>
            <person name="Hagestad O.C."/>
            <person name="Hou L."/>
            <person name="Andersen J.H."/>
            <person name="Hansen E.H."/>
            <person name="Altermark B."/>
            <person name="Li C."/>
            <person name="Kuhnert E."/>
            <person name="Cox R.J."/>
            <person name="Crous P.W."/>
            <person name="Spatafora J.W."/>
            <person name="Lail K."/>
            <person name="Amirebrahimi M."/>
            <person name="Lipzen A."/>
            <person name="Pangilinan J."/>
            <person name="Andreopoulos W."/>
            <person name="Hayes R.D."/>
            <person name="Ng V."/>
            <person name="Grigoriev I.V."/>
            <person name="Jackson S.A."/>
            <person name="Sutton T.D.S."/>
            <person name="Dobson A.D.W."/>
            <person name="Rama T."/>
        </authorList>
    </citation>
    <scope>NUCLEOTIDE SEQUENCE</scope>
    <source>
        <strain evidence="2">TRa3180A</strain>
    </source>
</reference>
<name>A0A9P7Z2K5_9HELO</name>